<dbReference type="RefSeq" id="XP_012895923.1">
    <property type="nucleotide sequence ID" value="XM_013040469.1"/>
</dbReference>
<reference evidence="1" key="1">
    <citation type="submission" date="2010-02" db="EMBL/GenBank/DDBJ databases">
        <title>Sequencing and annotation of the Blastocystis hominis genome.</title>
        <authorList>
            <person name="Wincker P."/>
        </authorList>
    </citation>
    <scope>NUCLEOTIDE SEQUENCE</scope>
    <source>
        <strain evidence="1">Singapore isolate B</strain>
    </source>
</reference>
<protein>
    <submittedName>
        <fullName evidence="1">Uncharacterized protein</fullName>
    </submittedName>
</protein>
<evidence type="ECO:0000313" key="1">
    <source>
        <dbReference type="EMBL" id="CBK21875.2"/>
    </source>
</evidence>
<dbReference type="AlphaFoldDB" id="D8M1D6"/>
<keyword evidence="2" id="KW-1185">Reference proteome</keyword>
<proteinExistence type="predicted"/>
<name>D8M1D6_BLAHO</name>
<dbReference type="Proteomes" id="UP000008312">
    <property type="component" value="Unassembled WGS sequence"/>
</dbReference>
<dbReference type="GeneID" id="24919191"/>
<sequence>MDQQSLQDIEIDKYEDANSKYSLDAHKRKNQSVLILKVRCF</sequence>
<gene>
    <name evidence="1" type="ORF">GSBLH_T00001976001</name>
</gene>
<dbReference type="EMBL" id="FN668645">
    <property type="protein sequence ID" value="CBK21875.2"/>
    <property type="molecule type" value="Genomic_DNA"/>
</dbReference>
<organism evidence="1">
    <name type="scientific">Blastocystis hominis</name>
    <dbReference type="NCBI Taxonomy" id="12968"/>
    <lineage>
        <taxon>Eukaryota</taxon>
        <taxon>Sar</taxon>
        <taxon>Stramenopiles</taxon>
        <taxon>Bigyra</taxon>
        <taxon>Opalozoa</taxon>
        <taxon>Opalinata</taxon>
        <taxon>Blastocystidae</taxon>
        <taxon>Blastocystis</taxon>
    </lineage>
</organism>
<dbReference type="InParanoid" id="D8M1D6"/>
<evidence type="ECO:0000313" key="2">
    <source>
        <dbReference type="Proteomes" id="UP000008312"/>
    </source>
</evidence>
<accession>D8M1D6</accession>